<dbReference type="EMBL" id="CP072754">
    <property type="protein sequence ID" value="QUC18351.1"/>
    <property type="molecule type" value="Genomic_DNA"/>
</dbReference>
<reference evidence="2" key="1">
    <citation type="submission" date="2020-03" db="EMBL/GenBank/DDBJ databases">
        <title>A mixture of massive structural variations and highly conserved coding sequences in Ustilaginoidea virens genome.</title>
        <authorList>
            <person name="Zhang K."/>
            <person name="Zhao Z."/>
            <person name="Zhang Z."/>
            <person name="Li Y."/>
            <person name="Hsiang T."/>
            <person name="Sun W."/>
        </authorList>
    </citation>
    <scope>NUCLEOTIDE SEQUENCE</scope>
    <source>
        <strain evidence="2">UV-8b</strain>
    </source>
</reference>
<dbReference type="KEGG" id="uvi:66063370"/>
<keyword evidence="3" id="KW-1185">Reference proteome</keyword>
<evidence type="ECO:0000313" key="3">
    <source>
        <dbReference type="Proteomes" id="UP000027002"/>
    </source>
</evidence>
<dbReference type="Proteomes" id="UP000027002">
    <property type="component" value="Chromosome 2"/>
</dbReference>
<dbReference type="RefSeq" id="XP_042996024.1">
    <property type="nucleotide sequence ID" value="XM_043140090.1"/>
</dbReference>
<dbReference type="GeneID" id="66063370"/>
<gene>
    <name evidence="2" type="ORF">UV8b_02592</name>
</gene>
<protein>
    <submittedName>
        <fullName evidence="2">Uncharacterized protein</fullName>
    </submittedName>
</protein>
<name>A0A8E5MG88_USTVR</name>
<sequence length="99" mass="10494">MQQGHLGFATKDAGHLSTSTSASTTSTTSTLKSTSTSTTTTADGVAYMASTPSFNRPGERFRVYSPCTAPQPGLNEAMQTAMLPISRCSGRDGRQRTVW</sequence>
<evidence type="ECO:0000256" key="1">
    <source>
        <dbReference type="SAM" id="MobiDB-lite"/>
    </source>
</evidence>
<dbReference type="AlphaFoldDB" id="A0A8E5MG88"/>
<accession>A0A8E5MG88</accession>
<organism evidence="2 3">
    <name type="scientific">Ustilaginoidea virens</name>
    <name type="common">Rice false smut fungus</name>
    <name type="synonym">Villosiclava virens</name>
    <dbReference type="NCBI Taxonomy" id="1159556"/>
    <lineage>
        <taxon>Eukaryota</taxon>
        <taxon>Fungi</taxon>
        <taxon>Dikarya</taxon>
        <taxon>Ascomycota</taxon>
        <taxon>Pezizomycotina</taxon>
        <taxon>Sordariomycetes</taxon>
        <taxon>Hypocreomycetidae</taxon>
        <taxon>Hypocreales</taxon>
        <taxon>Clavicipitaceae</taxon>
        <taxon>Ustilaginoidea</taxon>
    </lineage>
</organism>
<evidence type="ECO:0000313" key="2">
    <source>
        <dbReference type="EMBL" id="QUC18351.1"/>
    </source>
</evidence>
<proteinExistence type="predicted"/>
<feature type="region of interest" description="Disordered" evidence="1">
    <location>
        <begin position="1"/>
        <end position="41"/>
    </location>
</feature>
<feature type="compositionally biased region" description="Low complexity" evidence="1">
    <location>
        <begin position="17"/>
        <end position="41"/>
    </location>
</feature>